<dbReference type="InterPro" id="IPR056828">
    <property type="entry name" value="Beta-prop_TEP1_C"/>
</dbReference>
<feature type="domain" description="NACHT" evidence="3">
    <location>
        <begin position="1141"/>
        <end position="1548"/>
    </location>
</feature>
<feature type="repeat" description="WD" evidence="1">
    <location>
        <begin position="1815"/>
        <end position="1856"/>
    </location>
</feature>
<dbReference type="PROSITE" id="PS50082">
    <property type="entry name" value="WD_REPEATS_2"/>
    <property type="match status" value="8"/>
</dbReference>
<feature type="repeat" description="WD" evidence="1">
    <location>
        <begin position="2077"/>
        <end position="2117"/>
    </location>
</feature>
<dbReference type="Pfam" id="PF13271">
    <property type="entry name" value="DUF4062"/>
    <property type="match status" value="1"/>
</dbReference>
<feature type="repeat" description="WD" evidence="1">
    <location>
        <begin position="1732"/>
        <end position="1773"/>
    </location>
</feature>
<dbReference type="PROSITE" id="PS50837">
    <property type="entry name" value="NACHT"/>
    <property type="match status" value="1"/>
</dbReference>
<gene>
    <name evidence="5" type="primary">TEP1</name>
</gene>
<dbReference type="InterPro" id="IPR056829">
    <property type="entry name" value="Beta-prop_TEP1_2nd"/>
</dbReference>
<evidence type="ECO:0000313" key="6">
    <source>
        <dbReference type="Proteomes" id="UP000002254"/>
    </source>
</evidence>
<accession>A0A8P0SAW9</accession>
<dbReference type="Gene3D" id="2.130.10.10">
    <property type="entry name" value="YVTN repeat-like/Quinoprotein amine dehydrogenase"/>
    <property type="match status" value="6"/>
</dbReference>
<dbReference type="CDD" id="cd00200">
    <property type="entry name" value="WD40"/>
    <property type="match status" value="2"/>
</dbReference>
<dbReference type="Pfam" id="PF19334">
    <property type="entry name" value="DUF5920"/>
    <property type="match status" value="1"/>
</dbReference>
<dbReference type="InterPro" id="IPR036322">
    <property type="entry name" value="WD40_repeat_dom_sf"/>
</dbReference>
<feature type="region of interest" description="Disordered" evidence="2">
    <location>
        <begin position="379"/>
        <end position="399"/>
    </location>
</feature>
<dbReference type="Pfam" id="PF25048">
    <property type="entry name" value="Beta-prop_TEP1_C"/>
    <property type="match status" value="1"/>
</dbReference>
<name>A0A8P0SAW9_CANLF</name>
<feature type="repeat" description="WD" evidence="1">
    <location>
        <begin position="2031"/>
        <end position="2065"/>
    </location>
</feature>
<feature type="region of interest" description="Disordered" evidence="2">
    <location>
        <begin position="1"/>
        <end position="33"/>
    </location>
</feature>
<dbReference type="PROSITE" id="PS50988">
    <property type="entry name" value="TROVE"/>
    <property type="match status" value="1"/>
</dbReference>
<dbReference type="InterPro" id="IPR001680">
    <property type="entry name" value="WD40_rpt"/>
</dbReference>
<dbReference type="Pfam" id="PF25047">
    <property type="entry name" value="Beta-prop_TEP1_2nd"/>
    <property type="match status" value="1"/>
</dbReference>
<proteinExistence type="predicted"/>
<feature type="repeat" description="WD" evidence="1">
    <location>
        <begin position="2118"/>
        <end position="2148"/>
    </location>
</feature>
<dbReference type="PANTHER" id="PTHR44791:SF1">
    <property type="entry name" value="TELOMERASE PROTEIN COMPONENT 1"/>
    <property type="match status" value="1"/>
</dbReference>
<dbReference type="InterPro" id="IPR045804">
    <property type="entry name" value="DUF5920"/>
</dbReference>
<dbReference type="PROSITE" id="PS51226">
    <property type="entry name" value="TEP1_N"/>
    <property type="match status" value="3"/>
</dbReference>
<evidence type="ECO:0000259" key="3">
    <source>
        <dbReference type="PROSITE" id="PS50837"/>
    </source>
</evidence>
<dbReference type="SUPFAM" id="SSF52540">
    <property type="entry name" value="P-loop containing nucleoside triphosphate hydrolases"/>
    <property type="match status" value="1"/>
</dbReference>
<evidence type="ECO:0000256" key="2">
    <source>
        <dbReference type="SAM" id="MobiDB-lite"/>
    </source>
</evidence>
<feature type="repeat" description="WD" evidence="1">
    <location>
        <begin position="1857"/>
        <end position="1889"/>
    </location>
</feature>
<dbReference type="SUPFAM" id="SSF50978">
    <property type="entry name" value="WD40 repeat-like"/>
    <property type="match status" value="4"/>
</dbReference>
<dbReference type="OrthoDB" id="427368at2759"/>
<dbReference type="Pfam" id="PF05731">
    <property type="entry name" value="TROVE"/>
    <property type="match status" value="1"/>
</dbReference>
<dbReference type="Pfam" id="PF05729">
    <property type="entry name" value="NACHT"/>
    <property type="match status" value="1"/>
</dbReference>
<keyword evidence="1" id="KW-0853">WD repeat</keyword>
<dbReference type="InterPro" id="IPR015943">
    <property type="entry name" value="WD40/YVTN_repeat-like_dom_sf"/>
</dbReference>
<organism evidence="5 6">
    <name type="scientific">Canis lupus familiaris</name>
    <name type="common">Dog</name>
    <name type="synonym">Canis familiaris</name>
    <dbReference type="NCBI Taxonomy" id="9615"/>
    <lineage>
        <taxon>Eukaryota</taxon>
        <taxon>Metazoa</taxon>
        <taxon>Chordata</taxon>
        <taxon>Craniata</taxon>
        <taxon>Vertebrata</taxon>
        <taxon>Euteleostomi</taxon>
        <taxon>Mammalia</taxon>
        <taxon>Eutheria</taxon>
        <taxon>Laurasiatheria</taxon>
        <taxon>Carnivora</taxon>
        <taxon>Caniformia</taxon>
        <taxon>Canidae</taxon>
        <taxon>Canis</taxon>
    </lineage>
</organism>
<dbReference type="PANTHER" id="PTHR44791">
    <property type="entry name" value="TELOMERASE PROTEIN COMPONENT 1 TEP1"/>
    <property type="match status" value="1"/>
</dbReference>
<feature type="region of interest" description="Disordered" evidence="2">
    <location>
        <begin position="2461"/>
        <end position="2483"/>
    </location>
</feature>
<dbReference type="Pfam" id="PF05386">
    <property type="entry name" value="TEP1_N"/>
    <property type="match status" value="3"/>
</dbReference>
<dbReference type="Pfam" id="PF00400">
    <property type="entry name" value="WD40"/>
    <property type="match status" value="4"/>
</dbReference>
<dbReference type="PROSITE" id="PS50294">
    <property type="entry name" value="WD_REPEATS_REGION"/>
    <property type="match status" value="4"/>
</dbReference>
<dbReference type="GO" id="GO:0003723">
    <property type="term" value="F:RNA binding"/>
    <property type="evidence" value="ECO:0007669"/>
    <property type="project" value="InterPro"/>
</dbReference>
<dbReference type="SMART" id="SM00320">
    <property type="entry name" value="WD40"/>
    <property type="match status" value="17"/>
</dbReference>
<dbReference type="Proteomes" id="UP000002254">
    <property type="component" value="Chromosome 15"/>
</dbReference>
<feature type="domain" description="TROVE" evidence="4">
    <location>
        <begin position="222"/>
        <end position="674"/>
    </location>
</feature>
<feature type="repeat" description="WD" evidence="1">
    <location>
        <begin position="2490"/>
        <end position="2520"/>
    </location>
</feature>
<dbReference type="InterPro" id="IPR025139">
    <property type="entry name" value="DUF4062"/>
</dbReference>
<evidence type="ECO:0000256" key="1">
    <source>
        <dbReference type="PROSITE-ProRule" id="PRU00221"/>
    </source>
</evidence>
<feature type="repeat" description="WD" evidence="1">
    <location>
        <begin position="2208"/>
        <end position="2241"/>
    </location>
</feature>
<sequence>MKGVVGQVRGNQDSGTKAYSALGPAMEKPRGHVSHPDVLSLENRCLAMLPDLKTLERPWGHVSQPDVLSLENRCLATLPDLKTLEKSLGHVSHPDVLSLENRCLATLPGLKRTVSAGPLAHGLQTAGPLQADLRSLSICDGPLPELPFTPGCLLQLFVGLGSAFALQTNVIHNGHYPQGHRSSSEEKMPETELVEVEMPFYNLSLGEETEVEGPVLKLSAEDSESHPEPADQALKDKKLVLMSLLCSTLTSKVDAEDAADGASGPLFEACRDLAPLEPEFILKASLYARQQLNFRTVANKVVAIAALLPVCRPYLRRYFCAIVQLPSDWLQVVALYEELAGREEDKPVPLPACLRAALTDKFAQFDEYQLAKYNLWKHRAKRRPRPPPRPPKTGRPFSETQKHLPSYLRVLTDEQKKFEDTYNAVPERKQRPRLTLKKLVQRLRIREPAQHVQALLGYRYPSDLQRFSRSRLPGPWDPSRAGKRMKLLRPETWEREVSLRGNRAAVWEELIDHGKLPFMALLRNLCNLLRVGVSARHHELTLQMLQQEKSVIHSRQFPFRFLNAHDAINNLEAQLKNKASPLPSNTKLMRLIMSRNAKQDKTWTYRRYPYNPSRRQLRNTMRVPVVYQQLKWEKLKLEKARRGRCAGELLARYRQALETAVNISVKHNLPPLPGRTLLAYLTDVGTDELCPKSNPQGPPLNYVLLLLGMVMARAEQVSVLLCGRGTVMVADARAEEGVLRTAGVLQAQAQYPLPSAPWPQCLPLHPQLDRVVLFGNTMYGSLVNEAKQLFWQHVNPKCLFVSDGFRSSSPTPARVWDAATQFIAERGASRLLEHVGQMDKIFKIPPPPGKTGELSLRPLEESTLSPLAPISPPGWCSVRLFISSTFRDMHGERDLLLRAVLPALQARAAPRRLGLRAIDLRWGIPEEETRRNRQLEVCLGEVESSQLFVGILGSRYGYVPTDYNLPEHPHFRWTQQYPPGRSVTEMEVMQFLDRARRLQPSAQALIYLRDSSFLSSVPDAWKSDFTSESEEAARRIAELKSFLSRQQGVTCRSYPCEWGGVAAGRPYAAGLEEFGQLVLQDVWSVIQKLYLQPGAQPEEPAPTPEDNSVQAAFQQLQTPPSPARPRLLRDAVQQLTLPRGGLSLVTGRSGQGKTAFLASLVSALQAPDGVQEAPGVFFHFSGARPDQGLALTLLKRLCAYLRRRLGEPGALPTSYRGLVWELQQRLLPASARSLKAGRGLVLIVDGADRLVGPQGQQVSDWIPKTLPPRVHLVLSVSAEGGLAETLAQSPGARVVALGPLQPRARAQLVRDELALYGKRLEESPFNNQMQLLLVKRGSSLPLYLRLVTDHLRLYALHEQVSERLRALPATVPLLLQHILGTLEQEHGPDVLPQALAALEATRSGLTSEQLHAVLSAWRALPRGAEGWEEAMAAGSSGDAYPMGPFAYLVQSLRSLLGEGPLERAGARLCLPAGPLRTAAQCRYGKRWGLQKTAHVLIAAQLWKTCDPDASGSFRSCLPEALADLPHHLLQSGNHGLLAKFLTNLHVVAAHLELGLVSRLLEAHALYASSGPAEEQGLCETDPAVFHMFLRQQVPVLGRYPLLLPQQAANQPLDSPLCRQAPQLFGRWRLQRMLRWLNKPCTVEGQPRLSLAIPSSPTAVALSPSGHRAAVGTADGMVYLLDLRTWQEEKSLVSGCDGVSSCAFLSASALFLTAFDGLLELWDLQQGCRVLQTSAHQSQITGCCLSPDCRLLATVCLGGCLKLWDTARGQLAFQHTCARPLNCAAFHPDGHVVAVGSWAGTCSFFGVDGLTAAKELGAPGASVRALAFRAPGRVVAVGRLDGTVELWSWREGVRLATFPAHRGVVVAALPLQDGCQLVTAGEDGEVQVWSGALGRLRGLLGPLPLSAALCVALSPDGDWVAVGYREDGIRTYEVASGVRCGAVAAAVWALVWLSPGALVSGAEDGSLQGWVLEARSLRPLWLLPGRQGPVWGLAVSGELLASTSEALPVRLWPRQPLMLPLQEADFPRGAELREHQGPVSCCGFSADGGRLATGGRDRNLFCWDVRKPQGPVVICSFLACHHDWVTGCAWTRDNLLVSCSSDGSVGLWDPERQQRLGLFLGHQSAVSAVAAVDAHVVSVGRDGTLKVWDHRGVELTSIPAHSGPISQCAVALEPRAAGQPGSELLVATVGLDGATRLWHPLLVSQTHTLLGHSGPISAAAVSEASGLLLTASEDGSVRLWQVPEEADDTCAPRSPATVAAVAWAPDGSVAASGSRTGELTLWHEAKAVATAQAPGHIGALTWFSARTLIVLSADDKVSEWRVELQEGSMPGNCSLHLNRVLQEDLGFLTAVALAPDGGSLILAEARLRLQCMKPGDAPSMICYSERPVLLSTHQDYGVFVLQSTDSGSLSVLRQKESGEFEERLEFTVKLESPRGTFVLVTQAKPESGECVCVCAPSPGSAPSEGGGSSSSSSSAGGWSPPTELTARLHPSKVHSGPVTALHVLPGLLVTASKDREVKLWERPSMQLLGLFQCEGAVSCLEPWLGPASTLRLAVGDTLGNVYFLAWE</sequence>
<evidence type="ECO:0000313" key="5">
    <source>
        <dbReference type="Ensembl" id="ENSCAFP00000008059.4"/>
    </source>
</evidence>
<dbReference type="InterPro" id="IPR037214">
    <property type="entry name" value="TROVE_dom_sf"/>
</dbReference>
<dbReference type="Ensembl" id="ENSCAFT00000008693.5">
    <property type="protein sequence ID" value="ENSCAFP00000008059.4"/>
    <property type="gene ID" value="ENSCAFG00000005404.5"/>
</dbReference>
<dbReference type="SUPFAM" id="SSF140864">
    <property type="entry name" value="TROVE domain-like"/>
    <property type="match status" value="1"/>
</dbReference>
<dbReference type="Gene3D" id="1.25.40.370">
    <property type="match status" value="1"/>
</dbReference>
<dbReference type="InterPro" id="IPR007111">
    <property type="entry name" value="NACHT_NTPase"/>
</dbReference>
<dbReference type="InterPro" id="IPR008858">
    <property type="entry name" value="TROVE_dom"/>
</dbReference>
<protein>
    <submittedName>
        <fullName evidence="5">Telomerase associated protein 1</fullName>
    </submittedName>
</protein>
<evidence type="ECO:0000259" key="4">
    <source>
        <dbReference type="PROSITE" id="PS50988"/>
    </source>
</evidence>
<reference evidence="5" key="2">
    <citation type="submission" date="2025-08" db="UniProtKB">
        <authorList>
            <consortium name="Ensembl"/>
        </authorList>
    </citation>
    <scope>IDENTIFICATION</scope>
</reference>
<dbReference type="InterPro" id="IPR052652">
    <property type="entry name" value="Telomerase_Complex_Comp"/>
</dbReference>
<reference evidence="5 6" key="1">
    <citation type="journal article" date="2005" name="Nature">
        <title>Genome sequence, comparative analysis and haplotype structure of the domestic dog.</title>
        <authorList>
            <consortium name="Broad Sequencing Platform"/>
            <person name="Lindblad-Toh K."/>
            <person name="Wade C.M."/>
            <person name="Mikkelsen T.S."/>
            <person name="Karlsson E.K."/>
            <person name="Jaffe D.B."/>
            <person name="Kamal M."/>
            <person name="Clamp M."/>
            <person name="Chang J.L."/>
            <person name="Kulbokas E.J. III"/>
            <person name="Zody M.C."/>
            <person name="Mauceli E."/>
            <person name="Xie X."/>
            <person name="Breen M."/>
            <person name="Wayne R.K."/>
            <person name="Ostrander E.A."/>
            <person name="Ponting C.P."/>
            <person name="Galibert F."/>
            <person name="Smith D.R."/>
            <person name="DeJong P.J."/>
            <person name="Kirkness E."/>
            <person name="Alvarez P."/>
            <person name="Biagi T."/>
            <person name="Brockman W."/>
            <person name="Butler J."/>
            <person name="Chin C.W."/>
            <person name="Cook A."/>
            <person name="Cuff J."/>
            <person name="Daly M.J."/>
            <person name="DeCaprio D."/>
            <person name="Gnerre S."/>
            <person name="Grabherr M."/>
            <person name="Kellis M."/>
            <person name="Kleber M."/>
            <person name="Bardeleben C."/>
            <person name="Goodstadt L."/>
            <person name="Heger A."/>
            <person name="Hitte C."/>
            <person name="Kim L."/>
            <person name="Koepfli K.P."/>
            <person name="Parker H.G."/>
            <person name="Pollinger J.P."/>
            <person name="Searle S.M."/>
            <person name="Sutter N.B."/>
            <person name="Thomas R."/>
            <person name="Webber C."/>
            <person name="Baldwin J."/>
            <person name="Abebe A."/>
            <person name="Abouelleil A."/>
            <person name="Aftuck L."/>
            <person name="Ait-Zahra M."/>
            <person name="Aldredge T."/>
            <person name="Allen N."/>
            <person name="An P."/>
            <person name="Anderson S."/>
            <person name="Antoine C."/>
            <person name="Arachchi H."/>
            <person name="Aslam A."/>
            <person name="Ayotte L."/>
            <person name="Bachantsang P."/>
            <person name="Barry A."/>
            <person name="Bayul T."/>
            <person name="Benamara M."/>
            <person name="Berlin A."/>
            <person name="Bessette D."/>
            <person name="Blitshteyn B."/>
            <person name="Bloom T."/>
            <person name="Blye J."/>
            <person name="Boguslavskiy L."/>
            <person name="Bonnet C."/>
            <person name="Boukhgalter B."/>
            <person name="Brown A."/>
            <person name="Cahill P."/>
            <person name="Calixte N."/>
            <person name="Camarata J."/>
            <person name="Cheshatsang Y."/>
            <person name="Chu J."/>
            <person name="Citroen M."/>
            <person name="Collymore A."/>
            <person name="Cooke P."/>
            <person name="Dawoe T."/>
            <person name="Daza R."/>
            <person name="Decktor K."/>
            <person name="DeGray S."/>
            <person name="Dhargay N."/>
            <person name="Dooley K."/>
            <person name="Dooley K."/>
            <person name="Dorje P."/>
            <person name="Dorjee K."/>
            <person name="Dorris L."/>
            <person name="Duffey N."/>
            <person name="Dupes A."/>
            <person name="Egbiremolen O."/>
            <person name="Elong R."/>
            <person name="Falk J."/>
            <person name="Farina A."/>
            <person name="Faro S."/>
            <person name="Ferguson D."/>
            <person name="Ferreira P."/>
            <person name="Fisher S."/>
            <person name="FitzGerald M."/>
            <person name="Foley K."/>
            <person name="Foley C."/>
            <person name="Franke A."/>
            <person name="Friedrich D."/>
            <person name="Gage D."/>
            <person name="Garber M."/>
            <person name="Gearin G."/>
            <person name="Giannoukos G."/>
            <person name="Goode T."/>
            <person name="Goyette A."/>
            <person name="Graham J."/>
            <person name="Grandbois E."/>
            <person name="Gyaltsen K."/>
            <person name="Hafez N."/>
            <person name="Hagopian D."/>
            <person name="Hagos B."/>
            <person name="Hall J."/>
            <person name="Healy C."/>
            <person name="Hegarty R."/>
            <person name="Honan T."/>
            <person name="Horn A."/>
            <person name="Houde N."/>
            <person name="Hughes L."/>
            <person name="Hunnicutt L."/>
            <person name="Husby M."/>
            <person name="Jester B."/>
            <person name="Jones C."/>
            <person name="Kamat A."/>
            <person name="Kanga B."/>
            <person name="Kells C."/>
            <person name="Khazanovich D."/>
            <person name="Kieu A.C."/>
            <person name="Kisner P."/>
            <person name="Kumar M."/>
            <person name="Lance K."/>
            <person name="Landers T."/>
            <person name="Lara M."/>
            <person name="Lee W."/>
            <person name="Leger J.P."/>
            <person name="Lennon N."/>
            <person name="Leuper L."/>
            <person name="LeVine S."/>
            <person name="Liu J."/>
            <person name="Liu X."/>
            <person name="Lokyitsang Y."/>
            <person name="Lokyitsang T."/>
            <person name="Lui A."/>
            <person name="Macdonald J."/>
            <person name="Major J."/>
            <person name="Marabella R."/>
            <person name="Maru K."/>
            <person name="Matthews C."/>
            <person name="McDonough S."/>
            <person name="Mehta T."/>
            <person name="Meldrim J."/>
            <person name="Melnikov A."/>
            <person name="Meneus L."/>
            <person name="Mihalev A."/>
            <person name="Mihova T."/>
            <person name="Miller K."/>
            <person name="Mittelman R."/>
            <person name="Mlenga V."/>
            <person name="Mulrain L."/>
            <person name="Munson G."/>
            <person name="Navidi A."/>
            <person name="Naylor J."/>
            <person name="Nguyen T."/>
            <person name="Nguyen N."/>
            <person name="Nguyen C."/>
            <person name="Nguyen T."/>
            <person name="Nicol R."/>
            <person name="Norbu N."/>
            <person name="Norbu C."/>
            <person name="Novod N."/>
            <person name="Nyima T."/>
            <person name="Olandt P."/>
            <person name="O'Neill B."/>
            <person name="O'Neill K."/>
            <person name="Osman S."/>
            <person name="Oyono L."/>
            <person name="Patti C."/>
            <person name="Perrin D."/>
            <person name="Phunkhang P."/>
            <person name="Pierre F."/>
            <person name="Priest M."/>
            <person name="Rachupka A."/>
            <person name="Raghuraman S."/>
            <person name="Rameau R."/>
            <person name="Ray V."/>
            <person name="Raymond C."/>
            <person name="Rege F."/>
            <person name="Rise C."/>
            <person name="Rogers J."/>
            <person name="Rogov P."/>
            <person name="Sahalie J."/>
            <person name="Settipalli S."/>
            <person name="Sharpe T."/>
            <person name="Shea T."/>
            <person name="Sheehan M."/>
            <person name="Sherpa N."/>
            <person name="Shi J."/>
            <person name="Shih D."/>
            <person name="Sloan J."/>
            <person name="Smith C."/>
            <person name="Sparrow T."/>
            <person name="Stalker J."/>
            <person name="Stange-Thomann N."/>
            <person name="Stavropoulos S."/>
            <person name="Stone C."/>
            <person name="Stone S."/>
            <person name="Sykes S."/>
            <person name="Tchuinga P."/>
            <person name="Tenzing P."/>
            <person name="Tesfaye S."/>
            <person name="Thoulutsang D."/>
            <person name="Thoulutsang Y."/>
            <person name="Topham K."/>
            <person name="Topping I."/>
            <person name="Tsamla T."/>
            <person name="Vassiliev H."/>
            <person name="Venkataraman V."/>
            <person name="Vo A."/>
            <person name="Wangchuk T."/>
            <person name="Wangdi T."/>
            <person name="Weiand M."/>
            <person name="Wilkinson J."/>
            <person name="Wilson A."/>
            <person name="Yadav S."/>
            <person name="Yang S."/>
            <person name="Yang X."/>
            <person name="Young G."/>
            <person name="Yu Q."/>
            <person name="Zainoun J."/>
            <person name="Zembek L."/>
            <person name="Zimmer A."/>
            <person name="Lander E.S."/>
        </authorList>
    </citation>
    <scope>NUCLEOTIDE SEQUENCE [LARGE SCALE GENOMIC DNA]</scope>
    <source>
        <strain evidence="5">Boxer</strain>
    </source>
</reference>
<dbReference type="InterPro" id="IPR027417">
    <property type="entry name" value="P-loop_NTPase"/>
</dbReference>
<dbReference type="InterPro" id="IPR008850">
    <property type="entry name" value="TEP1_N"/>
</dbReference>
<feature type="compositionally biased region" description="Low complexity" evidence="2">
    <location>
        <begin position="2461"/>
        <end position="2480"/>
    </location>
</feature>